<dbReference type="InterPro" id="IPR011059">
    <property type="entry name" value="Metal-dep_hydrolase_composite"/>
</dbReference>
<accession>A0A1S8DHR1</accession>
<keyword evidence="2 5" id="KW-0479">Metal-binding</keyword>
<dbReference type="InterPro" id="IPR032466">
    <property type="entry name" value="Metal_Hydrolase"/>
</dbReference>
<keyword evidence="8" id="KW-1185">Reference proteome</keyword>
<comment type="similarity">
    <text evidence="1">Belongs to the metallo-dependent hydrolases superfamily. ATZ/TRZ family.</text>
</comment>
<dbReference type="HAMAP" id="MF_01281">
    <property type="entry name" value="MTA_SAH_deamin"/>
    <property type="match status" value="1"/>
</dbReference>
<feature type="binding site" evidence="5">
    <location>
        <position position="221"/>
    </location>
    <ligand>
        <name>Zn(2+)</name>
        <dbReference type="ChEBI" id="CHEBI:29105"/>
    </ligand>
</feature>
<dbReference type="GO" id="GO:0090614">
    <property type="term" value="F:5'-methylthioadenosine deaminase activity"/>
    <property type="evidence" value="ECO:0007669"/>
    <property type="project" value="UniProtKB-UniRule"/>
</dbReference>
<evidence type="ECO:0000256" key="2">
    <source>
        <dbReference type="ARBA" id="ARBA00022723"/>
    </source>
</evidence>
<evidence type="ECO:0000259" key="6">
    <source>
        <dbReference type="Pfam" id="PF01979"/>
    </source>
</evidence>
<dbReference type="CDD" id="cd01298">
    <property type="entry name" value="ATZ_TRZ_like"/>
    <property type="match status" value="1"/>
</dbReference>
<protein>
    <recommendedName>
        <fullName evidence="5">5-methylthioadenosine/S-adenosylhomocysteine deaminase</fullName>
        <shortName evidence="5">MTA/SAH deaminase</shortName>
        <ecNumber evidence="5">3.5.4.28</ecNumber>
        <ecNumber evidence="5">3.5.4.31</ecNumber>
    </recommendedName>
</protein>
<comment type="catalytic activity">
    <reaction evidence="5">
        <text>S-adenosyl-L-homocysteine + H2O + H(+) = S-inosyl-L-homocysteine + NH4(+)</text>
        <dbReference type="Rhea" id="RHEA:20716"/>
        <dbReference type="ChEBI" id="CHEBI:15377"/>
        <dbReference type="ChEBI" id="CHEBI:15378"/>
        <dbReference type="ChEBI" id="CHEBI:28938"/>
        <dbReference type="ChEBI" id="CHEBI:57856"/>
        <dbReference type="ChEBI" id="CHEBI:57985"/>
        <dbReference type="EC" id="3.5.4.28"/>
    </reaction>
</comment>
<proteinExistence type="inferred from homology"/>
<evidence type="ECO:0000313" key="8">
    <source>
        <dbReference type="Proteomes" id="UP000242847"/>
    </source>
</evidence>
<evidence type="ECO:0000256" key="4">
    <source>
        <dbReference type="ARBA" id="ARBA00022833"/>
    </source>
</evidence>
<comment type="cofactor">
    <cofactor evidence="5">
        <name>Zn(2+)</name>
        <dbReference type="ChEBI" id="CHEBI:29105"/>
    </cofactor>
    <text evidence="5">Binds 1 zinc ion per subunit.</text>
</comment>
<dbReference type="Gene3D" id="3.20.20.140">
    <property type="entry name" value="Metal-dependent hydrolases"/>
    <property type="match status" value="1"/>
</dbReference>
<sequence length="446" mass="47640">MTTLPGELDLLIVPRWIIPVAPRGLVLEQHALAVHQGRIVGLLPVSSANALQPRERRDLPNHVLIPGLINAHGHAAMTLFRGLADDLPLMTWLTEHIWPAEGRWVNADFVRLGTELAIAEMLRGGTTCFSDMYFYPDVAAAAALDAGMRAQVCFPVIDNPIPGARDAAEAIAKGLKLRDDTRHSGLITTAFGPHAPYTVGDETLTRIRTLADELDMPIHMHVHETAGEVADAVTQTGERPLQRLQRLGLLGPRLQAVHMTDISDADLALLVEYGVQLVHCPESNLKLASGMMPLQRLLDSGLNVALGTDGAASNNDLDMLGEMRTAAMLAKIVAGAPTALDAHSALHLATLGGARALGLDEEIGSLEVGKAADITAVDLSGIAQQPLYNPASQLLYTCNASQVSDVWVAGRAKLRDGQLVGLNTPDILQRARELAALIAQGEPHES</sequence>
<feature type="binding site" evidence="5">
    <location>
        <position position="72"/>
    </location>
    <ligand>
        <name>Zn(2+)</name>
        <dbReference type="ChEBI" id="CHEBI:29105"/>
    </ligand>
</feature>
<gene>
    <name evidence="5" type="primary">mtaD</name>
    <name evidence="7" type="ORF">BXT89_08585</name>
</gene>
<feature type="binding site" evidence="5">
    <location>
        <position position="74"/>
    </location>
    <ligand>
        <name>Zn(2+)</name>
        <dbReference type="ChEBI" id="CHEBI:29105"/>
    </ligand>
</feature>
<dbReference type="GO" id="GO:0046872">
    <property type="term" value="F:metal ion binding"/>
    <property type="evidence" value="ECO:0007669"/>
    <property type="project" value="UniProtKB-KW"/>
</dbReference>
<dbReference type="Pfam" id="PF01979">
    <property type="entry name" value="Amidohydro_1"/>
    <property type="match status" value="1"/>
</dbReference>
<dbReference type="InterPro" id="IPR023512">
    <property type="entry name" value="Deaminase_MtaD/DadD"/>
</dbReference>
<dbReference type="OrthoDB" id="9807210at2"/>
<evidence type="ECO:0000313" key="7">
    <source>
        <dbReference type="EMBL" id="ONM44316.1"/>
    </source>
</evidence>
<evidence type="ECO:0000256" key="3">
    <source>
        <dbReference type="ARBA" id="ARBA00022801"/>
    </source>
</evidence>
<dbReference type="EC" id="3.5.4.28" evidence="5"/>
<keyword evidence="4 5" id="KW-0862">Zinc</keyword>
<dbReference type="AlphaFoldDB" id="A0A1S8DHR1"/>
<name>A0A1S8DHR1_9GAMM</name>
<dbReference type="PANTHER" id="PTHR43794">
    <property type="entry name" value="AMINOHYDROLASE SSNA-RELATED"/>
    <property type="match status" value="1"/>
</dbReference>
<keyword evidence="3 5" id="KW-0378">Hydrolase</keyword>
<dbReference type="GO" id="GO:0050270">
    <property type="term" value="F:S-adenosylhomocysteine deaminase activity"/>
    <property type="evidence" value="ECO:0007669"/>
    <property type="project" value="UniProtKB-UniRule"/>
</dbReference>
<reference evidence="7 8" key="1">
    <citation type="submission" date="2017-01" db="EMBL/GenBank/DDBJ databases">
        <title>Draft genome sequence of Pseudomonas pachastrellae type strain CCUG 46540T from a deep sea.</title>
        <authorList>
            <person name="Gomila M."/>
            <person name="Mulet M."/>
            <person name="Lalucat J."/>
            <person name="Garcia-Valdes E."/>
        </authorList>
    </citation>
    <scope>NUCLEOTIDE SEQUENCE [LARGE SCALE GENOMIC DNA]</scope>
    <source>
        <strain evidence="7 8">CCUG 46540</strain>
    </source>
</reference>
<feature type="binding site" evidence="5">
    <location>
        <position position="101"/>
    </location>
    <ligand>
        <name>substrate</name>
    </ligand>
</feature>
<comment type="function">
    <text evidence="5">Catalyzes the deamination of 5-methylthioadenosine and S-adenosyl-L-homocysteine into 5-methylthioinosine and S-inosyl-L-homocysteine, respectively. Is also able to deaminate adenosine.</text>
</comment>
<evidence type="ECO:0000256" key="1">
    <source>
        <dbReference type="ARBA" id="ARBA00006745"/>
    </source>
</evidence>
<evidence type="ECO:0000256" key="5">
    <source>
        <dbReference type="HAMAP-Rule" id="MF_01281"/>
    </source>
</evidence>
<dbReference type="EC" id="3.5.4.31" evidence="5"/>
<dbReference type="STRING" id="254161.SAMN05216256_11790"/>
<dbReference type="FunFam" id="3.20.20.140:FF:000014">
    <property type="entry name" value="5-methylthioadenosine/S-adenosylhomocysteine deaminase"/>
    <property type="match status" value="1"/>
</dbReference>
<dbReference type="InterPro" id="IPR006680">
    <property type="entry name" value="Amidohydro-rel"/>
</dbReference>
<feature type="binding site" evidence="5">
    <location>
        <position position="194"/>
    </location>
    <ligand>
        <name>substrate</name>
    </ligand>
</feature>
<dbReference type="Gene3D" id="2.30.40.10">
    <property type="entry name" value="Urease, subunit C, domain 1"/>
    <property type="match status" value="1"/>
</dbReference>
<dbReference type="SUPFAM" id="SSF51338">
    <property type="entry name" value="Composite domain of metallo-dependent hydrolases"/>
    <property type="match status" value="1"/>
</dbReference>
<organism evidence="7 8">
    <name type="scientific">Halopseudomonas pachastrellae</name>
    <dbReference type="NCBI Taxonomy" id="254161"/>
    <lineage>
        <taxon>Bacteria</taxon>
        <taxon>Pseudomonadati</taxon>
        <taxon>Pseudomonadota</taxon>
        <taxon>Gammaproteobacteria</taxon>
        <taxon>Pseudomonadales</taxon>
        <taxon>Pseudomonadaceae</taxon>
        <taxon>Halopseudomonas</taxon>
    </lineage>
</organism>
<dbReference type="RefSeq" id="WP_083726692.1">
    <property type="nucleotide sequence ID" value="NZ_FOUD01000017.1"/>
</dbReference>
<feature type="binding site" evidence="5">
    <location>
        <position position="309"/>
    </location>
    <ligand>
        <name>Zn(2+)</name>
        <dbReference type="ChEBI" id="CHEBI:29105"/>
    </ligand>
</feature>
<dbReference type="Proteomes" id="UP000242847">
    <property type="component" value="Unassembled WGS sequence"/>
</dbReference>
<dbReference type="NCBIfam" id="NF006549">
    <property type="entry name" value="PRK09045.1"/>
    <property type="match status" value="1"/>
</dbReference>
<feature type="domain" description="Amidohydrolase-related" evidence="6">
    <location>
        <begin position="63"/>
        <end position="411"/>
    </location>
</feature>
<dbReference type="PANTHER" id="PTHR43794:SF11">
    <property type="entry name" value="AMIDOHYDROLASE-RELATED DOMAIN-CONTAINING PROTEIN"/>
    <property type="match status" value="1"/>
</dbReference>
<feature type="binding site" evidence="5">
    <location>
        <position position="224"/>
    </location>
    <ligand>
        <name>substrate</name>
    </ligand>
</feature>
<comment type="caution">
    <text evidence="7">The sequence shown here is derived from an EMBL/GenBank/DDBJ whole genome shotgun (WGS) entry which is preliminary data.</text>
</comment>
<dbReference type="EMBL" id="MUBC01000015">
    <property type="protein sequence ID" value="ONM44316.1"/>
    <property type="molecule type" value="Genomic_DNA"/>
</dbReference>
<feature type="binding site" evidence="5">
    <location>
        <position position="309"/>
    </location>
    <ligand>
        <name>substrate</name>
    </ligand>
</feature>
<comment type="caution">
    <text evidence="5">Lacks conserved residue(s) required for the propagation of feature annotation.</text>
</comment>
<comment type="similarity">
    <text evidence="5">Belongs to the metallo-dependent hydrolases superfamily. MTA/SAH deaminase family.</text>
</comment>
<dbReference type="InterPro" id="IPR050287">
    <property type="entry name" value="MTA/SAH_deaminase"/>
</dbReference>
<comment type="catalytic activity">
    <reaction evidence="5">
        <text>S-methyl-5'-thioadenosine + H2O + H(+) = S-methyl-5'-thioinosine + NH4(+)</text>
        <dbReference type="Rhea" id="RHEA:25025"/>
        <dbReference type="ChEBI" id="CHEBI:15377"/>
        <dbReference type="ChEBI" id="CHEBI:15378"/>
        <dbReference type="ChEBI" id="CHEBI:17509"/>
        <dbReference type="ChEBI" id="CHEBI:28938"/>
        <dbReference type="ChEBI" id="CHEBI:48595"/>
        <dbReference type="EC" id="3.5.4.31"/>
    </reaction>
</comment>
<dbReference type="SUPFAM" id="SSF51556">
    <property type="entry name" value="Metallo-dependent hydrolases"/>
    <property type="match status" value="1"/>
</dbReference>